<evidence type="ECO:0000313" key="2">
    <source>
        <dbReference type="Proteomes" id="UP000005223"/>
    </source>
</evidence>
<proteinExistence type="predicted"/>
<dbReference type="Proteomes" id="UP000005223">
    <property type="component" value="Chromosome"/>
</dbReference>
<dbReference type="PIR" id="G69022">
    <property type="entry name" value="G69022"/>
</dbReference>
<keyword evidence="2" id="KW-1185">Reference proteome</keyword>
<reference evidence="1 2" key="1">
    <citation type="journal article" date="1997" name="J. Bacteriol.">
        <title>Complete genome sequence of Methanobacterium thermoautotrophicum deltaH: functional analysis and comparative genomics.</title>
        <authorList>
            <person name="Smith D.R."/>
            <person name="Doucette-Stamm L.A."/>
            <person name="Deloughery C."/>
            <person name="Lee H.-M."/>
            <person name="Dubois J."/>
            <person name="Aldredge T."/>
            <person name="Bashirzadeh R."/>
            <person name="Blakely D."/>
            <person name="Cook R."/>
            <person name="Gilbert K."/>
            <person name="Harrison D."/>
            <person name="Hoang L."/>
            <person name="Keagle P."/>
            <person name="Lumm W."/>
            <person name="Pothier B."/>
            <person name="Qiu D."/>
            <person name="Spadafora R."/>
            <person name="Vicare R."/>
            <person name="Wang Y."/>
            <person name="Wierzbowski J."/>
            <person name="Gibson R."/>
            <person name="Jiwani N."/>
            <person name="Caruso A."/>
            <person name="Bush D."/>
            <person name="Safer H."/>
            <person name="Patwell D."/>
            <person name="Prabhakar S."/>
            <person name="McDougall S."/>
            <person name="Shimer G."/>
            <person name="Goyal A."/>
            <person name="Pietrovski S."/>
            <person name="Church G.M."/>
            <person name="Daniels C.J."/>
            <person name="Mao J.-i."/>
            <person name="Rice P."/>
            <person name="Nolling J."/>
            <person name="Reeve J.N."/>
        </authorList>
    </citation>
    <scope>NUCLEOTIDE SEQUENCE [LARGE SCALE GENOMIC DNA]</scope>
    <source>
        <strain evidence="2">ATCC 29096 / DSM 1053 / JCM 10044 / NBRC 100330 / Delta H</strain>
    </source>
</reference>
<dbReference type="AlphaFoldDB" id="O27237"/>
<evidence type="ECO:0000313" key="1">
    <source>
        <dbReference type="EMBL" id="AAB85658.1"/>
    </source>
</evidence>
<dbReference type="InParanoid" id="O27237"/>
<protein>
    <submittedName>
        <fullName evidence="1">Uncharacterized protein</fullName>
    </submittedName>
</protein>
<dbReference type="KEGG" id="mth:MTH_1169"/>
<dbReference type="EMBL" id="AE000666">
    <property type="protein sequence ID" value="AAB85658.1"/>
    <property type="molecule type" value="Genomic_DNA"/>
</dbReference>
<gene>
    <name evidence="1" type="ordered locus">MTH_1169</name>
</gene>
<dbReference type="PaxDb" id="187420-MTH_1169"/>
<dbReference type="EnsemblBacteria" id="AAB85658">
    <property type="protein sequence ID" value="AAB85658"/>
    <property type="gene ID" value="MTH_1169"/>
</dbReference>
<accession>O27237</accession>
<organism evidence="1 2">
    <name type="scientific">Methanothermobacter thermautotrophicus (strain ATCC 29096 / DSM 1053 / JCM 10044 / NBRC 100330 / Delta H)</name>
    <name type="common">Methanobacterium thermoautotrophicum</name>
    <dbReference type="NCBI Taxonomy" id="187420"/>
    <lineage>
        <taxon>Archaea</taxon>
        <taxon>Methanobacteriati</taxon>
        <taxon>Methanobacteriota</taxon>
        <taxon>Methanomada group</taxon>
        <taxon>Methanobacteria</taxon>
        <taxon>Methanobacteriales</taxon>
        <taxon>Methanobacteriaceae</taxon>
        <taxon>Methanothermobacter</taxon>
    </lineage>
</organism>
<name>O27237_METTH</name>
<dbReference type="STRING" id="187420.MTH_1169"/>
<sequence>MIQKEILINYNQVKYASYTKTGVLTPSKGLIAFSKKGGPGCLVYGNDC</sequence>
<dbReference type="HOGENOM" id="CLU_3148037_0_0_2"/>